<name>A0A199USH6_ANACO</name>
<protein>
    <submittedName>
        <fullName evidence="2">Uncharacterized protein</fullName>
    </submittedName>
</protein>
<dbReference type="Proteomes" id="UP000092600">
    <property type="component" value="Unassembled WGS sequence"/>
</dbReference>
<dbReference type="AlphaFoldDB" id="A0A199USH6"/>
<feature type="region of interest" description="Disordered" evidence="1">
    <location>
        <begin position="75"/>
        <end position="101"/>
    </location>
</feature>
<evidence type="ECO:0000256" key="1">
    <source>
        <dbReference type="SAM" id="MobiDB-lite"/>
    </source>
</evidence>
<comment type="caution">
    <text evidence="2">The sequence shown here is derived from an EMBL/GenBank/DDBJ whole genome shotgun (WGS) entry which is preliminary data.</text>
</comment>
<dbReference type="EMBL" id="LSRQ01005330">
    <property type="protein sequence ID" value="OAY67753.1"/>
    <property type="molecule type" value="Genomic_DNA"/>
</dbReference>
<accession>A0A199USH6</accession>
<organism evidence="2 3">
    <name type="scientific">Ananas comosus</name>
    <name type="common">Pineapple</name>
    <name type="synonym">Ananas ananas</name>
    <dbReference type="NCBI Taxonomy" id="4615"/>
    <lineage>
        <taxon>Eukaryota</taxon>
        <taxon>Viridiplantae</taxon>
        <taxon>Streptophyta</taxon>
        <taxon>Embryophyta</taxon>
        <taxon>Tracheophyta</taxon>
        <taxon>Spermatophyta</taxon>
        <taxon>Magnoliopsida</taxon>
        <taxon>Liliopsida</taxon>
        <taxon>Poales</taxon>
        <taxon>Bromeliaceae</taxon>
        <taxon>Bromelioideae</taxon>
        <taxon>Ananas</taxon>
    </lineage>
</organism>
<reference evidence="2 3" key="1">
    <citation type="journal article" date="2016" name="DNA Res.">
        <title>The draft genome of MD-2 pineapple using hybrid error correction of long reads.</title>
        <authorList>
            <person name="Redwan R.M."/>
            <person name="Saidin A."/>
            <person name="Kumar S.V."/>
        </authorList>
    </citation>
    <scope>NUCLEOTIDE SEQUENCE [LARGE SCALE GENOMIC DNA]</scope>
    <source>
        <strain evidence="3">cv. MD2</strain>
        <tissue evidence="2">Leaf</tissue>
    </source>
</reference>
<sequence length="101" mass="11266">MAYLVYSLRKNMHTLHAISESSRWRRLLALFKGCSFKGNSKNEEDGVVVDEGEFNTTEQAVEVRVMGDLNGLDNTQSIYASMDSPDAASEPNTPGRRLSPR</sequence>
<proteinExistence type="predicted"/>
<gene>
    <name evidence="2" type="ORF">ACMD2_26389</name>
</gene>
<evidence type="ECO:0000313" key="3">
    <source>
        <dbReference type="Proteomes" id="UP000092600"/>
    </source>
</evidence>
<evidence type="ECO:0000313" key="2">
    <source>
        <dbReference type="EMBL" id="OAY67753.1"/>
    </source>
</evidence>